<protein>
    <recommendedName>
        <fullName evidence="1">Peptidase C14 caspase domain-containing protein</fullName>
    </recommendedName>
</protein>
<dbReference type="GO" id="GO:0006508">
    <property type="term" value="P:proteolysis"/>
    <property type="evidence" value="ECO:0007669"/>
    <property type="project" value="InterPro"/>
</dbReference>
<name>A0AAN0IQP4_AMPQE</name>
<dbReference type="AlphaFoldDB" id="A0AAN0IQP4"/>
<dbReference type="Pfam" id="PF00656">
    <property type="entry name" value="Peptidase_C14"/>
    <property type="match status" value="1"/>
</dbReference>
<proteinExistence type="predicted"/>
<dbReference type="KEGG" id="aqu:105314946"/>
<reference evidence="2" key="2">
    <citation type="submission" date="2024-06" db="UniProtKB">
        <authorList>
            <consortium name="EnsemblMetazoa"/>
        </authorList>
    </citation>
    <scope>IDENTIFICATION</scope>
</reference>
<dbReference type="InterPro" id="IPR011600">
    <property type="entry name" value="Pept_C14_caspase"/>
</dbReference>
<dbReference type="GO" id="GO:0004197">
    <property type="term" value="F:cysteine-type endopeptidase activity"/>
    <property type="evidence" value="ECO:0007669"/>
    <property type="project" value="InterPro"/>
</dbReference>
<evidence type="ECO:0000259" key="1">
    <source>
        <dbReference type="Pfam" id="PF00656"/>
    </source>
</evidence>
<organism evidence="2 3">
    <name type="scientific">Amphimedon queenslandica</name>
    <name type="common">Sponge</name>
    <dbReference type="NCBI Taxonomy" id="400682"/>
    <lineage>
        <taxon>Eukaryota</taxon>
        <taxon>Metazoa</taxon>
        <taxon>Porifera</taxon>
        <taxon>Demospongiae</taxon>
        <taxon>Heteroscleromorpha</taxon>
        <taxon>Haplosclerida</taxon>
        <taxon>Niphatidae</taxon>
        <taxon>Amphimedon</taxon>
    </lineage>
</organism>
<keyword evidence="3" id="KW-1185">Reference proteome</keyword>
<feature type="domain" description="Peptidase C14 caspase" evidence="1">
    <location>
        <begin position="75"/>
        <end position="244"/>
    </location>
</feature>
<dbReference type="EnsemblMetazoa" id="XM_011409412.2">
    <property type="protein sequence ID" value="XP_011407714.2"/>
    <property type="gene ID" value="LOC105314946"/>
</dbReference>
<dbReference type="SUPFAM" id="SSF52129">
    <property type="entry name" value="Caspase-like"/>
    <property type="match status" value="1"/>
</dbReference>
<dbReference type="Gene3D" id="3.40.50.1460">
    <property type="match status" value="1"/>
</dbReference>
<sequence length="497" mass="55447">MLLPLTGNTNYTMGQSLGSLRSHTILRKKGSLRMEEQLPPEMLEFSKDHSQMISYGIDKQTDPKFRDKTLSNIVRHDAEALSEMFSKAVGISGNRNKVFVASESPASCTFDGMKKSFMESASKVDTNGIFVFAFSGHGLKGVGSDQWGLAPSDFNCSPHTLVTAGLIVEWLHFVRFQGRYILLILDCCYAGGIAEQIVINTVQTDIPIPGLFVLTSCTAHESSLVITTLGHSIFNFALGTSLYNNTAVQHGRLAIKEVYEGCEKCCIAMSSLLIGYDKKRKELKWKTMQPEFKEYRLNKFVQSLLEESDEQTDLGVGRFEFALKYYHFKSKGGKSIVIPDKCQAWLEIVSQSNGPLEELKELELLNGRLLRSAVASMVYSMASFFVACQLPEISTSNAFIVAFLHVTAAVDRVHREVEPTLEDMLEGLQYYSHVLEKQGIKSKEIGKLYNIIRNDLSALKAGGIEEVDGAVEAPDISDIEIPELTEWLPLTWDWEES</sequence>
<gene>
    <name evidence="2" type="primary">105314946</name>
</gene>
<dbReference type="InterPro" id="IPR029030">
    <property type="entry name" value="Caspase-like_dom_sf"/>
</dbReference>
<evidence type="ECO:0000313" key="3">
    <source>
        <dbReference type="Proteomes" id="UP000007879"/>
    </source>
</evidence>
<evidence type="ECO:0000313" key="2">
    <source>
        <dbReference type="EnsemblMetazoa" id="XP_011407714.2"/>
    </source>
</evidence>
<accession>A0AAN0IQP4</accession>
<dbReference type="Proteomes" id="UP000007879">
    <property type="component" value="Unassembled WGS sequence"/>
</dbReference>
<reference evidence="3" key="1">
    <citation type="journal article" date="2010" name="Nature">
        <title>The Amphimedon queenslandica genome and the evolution of animal complexity.</title>
        <authorList>
            <person name="Srivastava M."/>
            <person name="Simakov O."/>
            <person name="Chapman J."/>
            <person name="Fahey B."/>
            <person name="Gauthier M.E."/>
            <person name="Mitros T."/>
            <person name="Richards G.S."/>
            <person name="Conaco C."/>
            <person name="Dacre M."/>
            <person name="Hellsten U."/>
            <person name="Larroux C."/>
            <person name="Putnam N.H."/>
            <person name="Stanke M."/>
            <person name="Adamska M."/>
            <person name="Darling A."/>
            <person name="Degnan S.M."/>
            <person name="Oakley T.H."/>
            <person name="Plachetzki D.C."/>
            <person name="Zhai Y."/>
            <person name="Adamski M."/>
            <person name="Calcino A."/>
            <person name="Cummins S.F."/>
            <person name="Goodstein D.M."/>
            <person name="Harris C."/>
            <person name="Jackson D.J."/>
            <person name="Leys S.P."/>
            <person name="Shu S."/>
            <person name="Woodcroft B.J."/>
            <person name="Vervoort M."/>
            <person name="Kosik K.S."/>
            <person name="Manning G."/>
            <person name="Degnan B.M."/>
            <person name="Rokhsar D.S."/>
        </authorList>
    </citation>
    <scope>NUCLEOTIDE SEQUENCE [LARGE SCALE GENOMIC DNA]</scope>
</reference>